<gene>
    <name evidence="2" type="ORF">Zmor_019831</name>
</gene>
<dbReference type="InterPro" id="IPR006616">
    <property type="entry name" value="DM9_repeat"/>
</dbReference>
<evidence type="ECO:0000256" key="1">
    <source>
        <dbReference type="SAM" id="SignalP"/>
    </source>
</evidence>
<reference evidence="2" key="1">
    <citation type="journal article" date="2023" name="G3 (Bethesda)">
        <title>Whole genome assemblies of Zophobas morio and Tenebrio molitor.</title>
        <authorList>
            <person name="Kaur S."/>
            <person name="Stinson S.A."/>
            <person name="diCenzo G.C."/>
        </authorList>
    </citation>
    <scope>NUCLEOTIDE SEQUENCE</scope>
    <source>
        <strain evidence="2">QUZm001</strain>
    </source>
</reference>
<sequence length="215" mass="24335">MFTFVFSLIILLVSSGALLLHSTKDYYWRDYDGNIPEDALLAGRDKDDNDIYIGQAYVKNEGLVVVQINPGQTSVYAEMRGPKVLDKNIKILCGPKEKFCWIATDFTNLRKVSMEKQLVVAGHEDEATRYFVGRANCDDGFCIGKVLEHGYLNKSSFYGVDRNGDQLEAEAYEVLVNERKGVHIPKSRNGLESSLILAFPHRFYFVLSVLFSFVL</sequence>
<accession>A0AA38M9T9</accession>
<evidence type="ECO:0000313" key="3">
    <source>
        <dbReference type="Proteomes" id="UP001168821"/>
    </source>
</evidence>
<organism evidence="2 3">
    <name type="scientific">Zophobas morio</name>
    <dbReference type="NCBI Taxonomy" id="2755281"/>
    <lineage>
        <taxon>Eukaryota</taxon>
        <taxon>Metazoa</taxon>
        <taxon>Ecdysozoa</taxon>
        <taxon>Arthropoda</taxon>
        <taxon>Hexapoda</taxon>
        <taxon>Insecta</taxon>
        <taxon>Pterygota</taxon>
        <taxon>Neoptera</taxon>
        <taxon>Endopterygota</taxon>
        <taxon>Coleoptera</taxon>
        <taxon>Polyphaga</taxon>
        <taxon>Cucujiformia</taxon>
        <taxon>Tenebrionidae</taxon>
        <taxon>Zophobas</taxon>
    </lineage>
</organism>
<protein>
    <submittedName>
        <fullName evidence="2">Uncharacterized protein</fullName>
    </submittedName>
</protein>
<dbReference type="PANTHER" id="PTHR31649:SF10">
    <property type="entry name" value="IP19903P-RELATED"/>
    <property type="match status" value="1"/>
</dbReference>
<dbReference type="PANTHER" id="PTHR31649">
    <property type="entry name" value="AGAP009604-PA"/>
    <property type="match status" value="1"/>
</dbReference>
<comment type="caution">
    <text evidence="2">The sequence shown here is derived from an EMBL/GenBank/DDBJ whole genome shotgun (WGS) entry which is preliminary data.</text>
</comment>
<dbReference type="AlphaFoldDB" id="A0AA38M9T9"/>
<keyword evidence="3" id="KW-1185">Reference proteome</keyword>
<evidence type="ECO:0000313" key="2">
    <source>
        <dbReference type="EMBL" id="KAJ3647992.1"/>
    </source>
</evidence>
<name>A0AA38M9T9_9CUCU</name>
<dbReference type="Pfam" id="PF11901">
    <property type="entry name" value="DM9"/>
    <property type="match status" value="1"/>
</dbReference>
<feature type="chain" id="PRO_5041438930" evidence="1">
    <location>
        <begin position="17"/>
        <end position="215"/>
    </location>
</feature>
<feature type="signal peptide" evidence="1">
    <location>
        <begin position="1"/>
        <end position="16"/>
    </location>
</feature>
<proteinExistence type="predicted"/>
<dbReference type="Proteomes" id="UP001168821">
    <property type="component" value="Unassembled WGS sequence"/>
</dbReference>
<keyword evidence="1" id="KW-0732">Signal</keyword>
<dbReference type="EMBL" id="JALNTZ010000006">
    <property type="protein sequence ID" value="KAJ3647992.1"/>
    <property type="molecule type" value="Genomic_DNA"/>
</dbReference>